<keyword evidence="3" id="KW-1185">Reference proteome</keyword>
<accession>A0ABY5P476</accession>
<organism evidence="2 3">
    <name type="scientific">Fundicoccus culcitae</name>
    <dbReference type="NCBI Taxonomy" id="2969821"/>
    <lineage>
        <taxon>Bacteria</taxon>
        <taxon>Bacillati</taxon>
        <taxon>Bacillota</taxon>
        <taxon>Bacilli</taxon>
        <taxon>Lactobacillales</taxon>
        <taxon>Aerococcaceae</taxon>
        <taxon>Fundicoccus</taxon>
    </lineage>
</organism>
<evidence type="ECO:0000313" key="3">
    <source>
        <dbReference type="Proteomes" id="UP001315967"/>
    </source>
</evidence>
<dbReference type="Gene3D" id="3.60.15.10">
    <property type="entry name" value="Ribonuclease Z/Hydroxyacylglutathione hydrolase-like"/>
    <property type="match status" value="1"/>
</dbReference>
<dbReference type="InterPro" id="IPR036866">
    <property type="entry name" value="RibonucZ/Hydroxyglut_hydro"/>
</dbReference>
<protein>
    <submittedName>
        <fullName evidence="2">MBL fold metallo-hydrolase</fullName>
    </submittedName>
</protein>
<dbReference type="SUPFAM" id="SSF56281">
    <property type="entry name" value="Metallo-hydrolase/oxidoreductase"/>
    <property type="match status" value="1"/>
</dbReference>
<dbReference type="PANTHER" id="PTHR47619">
    <property type="entry name" value="METALLO-HYDROLASE YYCJ-RELATED"/>
    <property type="match status" value="1"/>
</dbReference>
<feature type="domain" description="Metallo-beta-lactamase" evidence="1">
    <location>
        <begin position="34"/>
        <end position="239"/>
    </location>
</feature>
<dbReference type="InterPro" id="IPR058121">
    <property type="entry name" value="WalJ/YycJ"/>
</dbReference>
<dbReference type="Pfam" id="PF12706">
    <property type="entry name" value="Lactamase_B_2"/>
    <property type="match status" value="1"/>
</dbReference>
<dbReference type="InterPro" id="IPR001279">
    <property type="entry name" value="Metallo-B-lactamas"/>
</dbReference>
<dbReference type="EMBL" id="CP102453">
    <property type="protein sequence ID" value="UUX33243.1"/>
    <property type="molecule type" value="Genomic_DNA"/>
</dbReference>
<gene>
    <name evidence="2" type="ORF">NRE15_10050</name>
</gene>
<proteinExistence type="predicted"/>
<dbReference type="InterPro" id="IPR052533">
    <property type="entry name" value="WalJ/YycJ-like"/>
</dbReference>
<dbReference type="PANTHER" id="PTHR47619:SF1">
    <property type="entry name" value="EXODEOXYRIBONUCLEASE WALJ"/>
    <property type="match status" value="1"/>
</dbReference>
<dbReference type="SMART" id="SM00849">
    <property type="entry name" value="Lactamase_B"/>
    <property type="match status" value="1"/>
</dbReference>
<name>A0ABY5P476_9LACT</name>
<sequence length="285" mass="32324">MKKEVTIQTEVTTSKLQSTPDNSLRFSILASGSSGNCTYVETDQKRLIVDAGLSGKKIQQLFTEIDRDISQLDAIFVTHEHKDHIHGVGVLSRKYNLPVYANRQTWQAMDSMLGYIAEENRRYIEADTMTEFGDIDILTYNVSHDAIQPQFYAFQKGKKQFVMLTDTGYVSDRLRSQLKNASAYLIESNHEIEMLRYGKYPWSVKQRILSDKGHLSNEDGALAMVDLIGRATSDIYLGHLSRENNTKELALTTAINTMRLYDLGVDEDFLVHMTDPVQATALKIL</sequence>
<evidence type="ECO:0000313" key="2">
    <source>
        <dbReference type="EMBL" id="UUX33243.1"/>
    </source>
</evidence>
<dbReference type="RefSeq" id="WP_313792746.1">
    <property type="nucleotide sequence ID" value="NZ_CP102453.1"/>
</dbReference>
<evidence type="ECO:0000259" key="1">
    <source>
        <dbReference type="SMART" id="SM00849"/>
    </source>
</evidence>
<dbReference type="Proteomes" id="UP001315967">
    <property type="component" value="Chromosome"/>
</dbReference>
<reference evidence="2 3" key="1">
    <citation type="submission" date="2022-08" db="EMBL/GenBank/DDBJ databases">
        <title>Aerococcaceae sp. nov isolated from spoiled eye mask.</title>
        <authorList>
            <person name="Zhou G."/>
            <person name="Xie X.-B."/>
            <person name="Shi Q.-S."/>
            <person name="Wang Y.-S."/>
            <person name="Wen X."/>
            <person name="Peng H."/>
            <person name="Yang X.-J."/>
            <person name="Tao H.-B."/>
            <person name="Huang X.-M."/>
        </authorList>
    </citation>
    <scope>NUCLEOTIDE SEQUENCE [LARGE SCALE GENOMIC DNA]</scope>
    <source>
        <strain evidence="3">DM20194951</strain>
    </source>
</reference>
<dbReference type="CDD" id="cd07733">
    <property type="entry name" value="YycJ-like_MBL-fold"/>
    <property type="match status" value="1"/>
</dbReference>